<evidence type="ECO:0000256" key="3">
    <source>
        <dbReference type="ARBA" id="ARBA00022729"/>
    </source>
</evidence>
<comment type="subcellular location">
    <subcellularLocation>
        <location evidence="1">Membrane</location>
        <topology evidence="1">Single-pass type I membrane protein</topology>
    </subcellularLocation>
</comment>
<reference evidence="8" key="1">
    <citation type="submission" date="2017-12" db="EMBL/GenBank/DDBJ databases">
        <authorList>
            <person name="Barbosa P."/>
            <person name="Usie A."/>
            <person name="Ramos A.M."/>
        </authorList>
    </citation>
    <scope>NUCLEOTIDE SEQUENCE</scope>
    <source>
        <strain evidence="8">HL8</strain>
        <tissue evidence="8">Leaves</tissue>
    </source>
</reference>
<dbReference type="InterPro" id="IPR032675">
    <property type="entry name" value="LRR_dom_sf"/>
</dbReference>
<dbReference type="GO" id="GO:0016020">
    <property type="term" value="C:membrane"/>
    <property type="evidence" value="ECO:0007669"/>
    <property type="project" value="UniProtKB-SubCell"/>
</dbReference>
<dbReference type="SUPFAM" id="SSF52058">
    <property type="entry name" value="L domain-like"/>
    <property type="match status" value="1"/>
</dbReference>
<comment type="caution">
    <text evidence="8">The sequence shown here is derived from an EMBL/GenBank/DDBJ whole genome shotgun (WGS) entry which is preliminary data.</text>
</comment>
<keyword evidence="6 8" id="KW-0675">Receptor</keyword>
<protein>
    <submittedName>
        <fullName evidence="8">Receptor-like protein eix2</fullName>
    </submittedName>
</protein>
<dbReference type="EMBL" id="PKMF04000032">
    <property type="protein sequence ID" value="KAK7856854.1"/>
    <property type="molecule type" value="Genomic_DNA"/>
</dbReference>
<organism evidence="8">
    <name type="scientific">Quercus suber</name>
    <name type="common">Cork oak</name>
    <dbReference type="NCBI Taxonomy" id="58331"/>
    <lineage>
        <taxon>Eukaryota</taxon>
        <taxon>Viridiplantae</taxon>
        <taxon>Streptophyta</taxon>
        <taxon>Embryophyta</taxon>
        <taxon>Tracheophyta</taxon>
        <taxon>Spermatophyta</taxon>
        <taxon>Magnoliopsida</taxon>
        <taxon>eudicotyledons</taxon>
        <taxon>Gunneridae</taxon>
        <taxon>Pentapetalae</taxon>
        <taxon>rosids</taxon>
        <taxon>fabids</taxon>
        <taxon>Fagales</taxon>
        <taxon>Fagaceae</taxon>
        <taxon>Quercus</taxon>
    </lineage>
</organism>
<gene>
    <name evidence="8" type="primary">EIX2_56</name>
    <name evidence="8" type="ORF">CFP56_020957</name>
</gene>
<dbReference type="Pfam" id="PF00560">
    <property type="entry name" value="LRR_1"/>
    <property type="match status" value="1"/>
</dbReference>
<dbReference type="InterPro" id="IPR046956">
    <property type="entry name" value="RLP23-like"/>
</dbReference>
<name>A0AAW0LZX0_QUESU</name>
<evidence type="ECO:0000256" key="7">
    <source>
        <dbReference type="ARBA" id="ARBA00023180"/>
    </source>
</evidence>
<accession>A0AAW0LZX0</accession>
<keyword evidence="3" id="KW-0732">Signal</keyword>
<dbReference type="AlphaFoldDB" id="A0AAW0LZX0"/>
<evidence type="ECO:0000256" key="2">
    <source>
        <dbReference type="ARBA" id="ARBA00022692"/>
    </source>
</evidence>
<evidence type="ECO:0000256" key="4">
    <source>
        <dbReference type="ARBA" id="ARBA00022989"/>
    </source>
</evidence>
<dbReference type="Gene3D" id="3.80.10.10">
    <property type="entry name" value="Ribonuclease Inhibitor"/>
    <property type="match status" value="1"/>
</dbReference>
<reference evidence="8" key="2">
    <citation type="journal article" date="2018" name="Sci. Data">
        <title>The draft genome sequence of cork oak.</title>
        <authorList>
            <person name="Ramos A.M."/>
            <person name="Usie A."/>
            <person name="Barbosa P."/>
            <person name="Barros P.M."/>
            <person name="Capote T."/>
            <person name="Chaves I."/>
            <person name="Simoes F."/>
            <person name="Abreu I."/>
            <person name="Carrasquinho I."/>
            <person name="Faro C."/>
            <person name="Guimaraes J.B."/>
            <person name="Mendonca D."/>
            <person name="Nobrega F."/>
            <person name="Rodrigues L."/>
            <person name="Saibo N.J.M."/>
            <person name="Varela M.C."/>
            <person name="Egas C."/>
            <person name="Matos J."/>
            <person name="Miguel C.M."/>
            <person name="Oliveira M.M."/>
            <person name="Ricardo C.P."/>
            <person name="Goncalves S."/>
        </authorList>
    </citation>
    <scope>NUCLEOTIDE SEQUENCE [LARGE SCALE GENOMIC DNA]</scope>
    <source>
        <strain evidence="8">HL8</strain>
    </source>
</reference>
<dbReference type="PANTHER" id="PTHR48063:SF98">
    <property type="entry name" value="LRR RECEPTOR-LIKE SERINE_THREONINE-PROTEIN KINASE FLS2"/>
    <property type="match status" value="1"/>
</dbReference>
<evidence type="ECO:0000256" key="5">
    <source>
        <dbReference type="ARBA" id="ARBA00023136"/>
    </source>
</evidence>
<keyword evidence="2" id="KW-0812">Transmembrane</keyword>
<evidence type="ECO:0000256" key="1">
    <source>
        <dbReference type="ARBA" id="ARBA00004479"/>
    </source>
</evidence>
<keyword evidence="4" id="KW-1133">Transmembrane helix</keyword>
<dbReference type="PANTHER" id="PTHR48063">
    <property type="entry name" value="LRR RECEPTOR-LIKE KINASE"/>
    <property type="match status" value="1"/>
</dbReference>
<evidence type="ECO:0000313" key="8">
    <source>
        <dbReference type="EMBL" id="KAK7856854.1"/>
    </source>
</evidence>
<dbReference type="PROSITE" id="PS51450">
    <property type="entry name" value="LRR"/>
    <property type="match status" value="1"/>
</dbReference>
<dbReference type="Pfam" id="PF13516">
    <property type="entry name" value="LRR_6"/>
    <property type="match status" value="1"/>
</dbReference>
<reference evidence="8" key="3">
    <citation type="submission" date="2023-07" db="EMBL/GenBank/DDBJ databases">
        <title>An improved reference 1 genome and first organelle genomes of Quercus suber.</title>
        <authorList>
            <consortium name="Genosuber Consortium"/>
            <person name="Usie A."/>
            <person name="Serra O."/>
            <person name="Barros P."/>
        </authorList>
    </citation>
    <scope>NUCLEOTIDE SEQUENCE</scope>
    <source>
        <strain evidence="8">HL8</strain>
        <tissue evidence="8">Leaves</tissue>
    </source>
</reference>
<proteinExistence type="predicted"/>
<evidence type="ECO:0000256" key="6">
    <source>
        <dbReference type="ARBA" id="ARBA00023170"/>
    </source>
</evidence>
<dbReference type="InterPro" id="IPR001611">
    <property type="entry name" value="Leu-rich_rpt"/>
</dbReference>
<sequence>MYVKKGFQVIILNLNVSYFPRRPLRGKLNPSLIELKYLTYLDVSCNDFNQSQIPEFIASLSNLRHLDLYRANFGRNIPFQLGNLSNLQYLDLSWNHFNEPENIEWLPQLSSLEYLHMSTVNLSKVNNWLYVVNKLPYLTSLYSCNLLNIFSVPLVNSSTSFDVLNLSYNNLTSSSVLEWLFNSNTSVVELYLANNQFSLFTACSDRLICIFWMQPDSQ</sequence>
<keyword evidence="5" id="KW-0472">Membrane</keyword>
<keyword evidence="7" id="KW-0325">Glycoprotein</keyword>